<keyword evidence="6" id="KW-0349">Heme</keyword>
<proteinExistence type="predicted"/>
<comment type="cofactor">
    <cofactor evidence="6">
        <name>heme</name>
        <dbReference type="ChEBI" id="CHEBI:30413"/>
    </cofactor>
</comment>
<evidence type="ECO:0000256" key="3">
    <source>
        <dbReference type="ARBA" id="ARBA00022723"/>
    </source>
</evidence>
<comment type="subcellular location">
    <subcellularLocation>
        <location evidence="1">Membrane</location>
        <topology evidence="1">Single-pass membrane protein</topology>
    </subcellularLocation>
</comment>
<evidence type="ECO:0000256" key="6">
    <source>
        <dbReference type="PIRSR" id="PIRSR602401-1"/>
    </source>
</evidence>
<dbReference type="PANTHER" id="PTHR24298:SF389">
    <property type="entry name" value="OS04G0128400 PROTEIN"/>
    <property type="match status" value="1"/>
</dbReference>
<protein>
    <recommendedName>
        <fullName evidence="9">Cytochrome P450</fullName>
    </recommendedName>
</protein>
<reference evidence="8" key="1">
    <citation type="submission" date="2024-06" db="EMBL/GenBank/DDBJ databases">
        <authorList>
            <person name="Ryan C."/>
        </authorList>
    </citation>
    <scope>NUCLEOTIDE SEQUENCE [LARGE SCALE GENOMIC DNA]</scope>
</reference>
<sequence length="479" mass="52802">METVHLLTLGIAIIVLAAVYRQGTSTMRRRKRITIRVTDAAVARSALIDHADAFSNRPTPPFPAGRPITHSIASMPYGPVWQTLRRNLTANILHHSRLGDFAQLEREAAEAAAASLSAQVGSGTVVVVPRETLHGAVLALFARLCFGDGDGMDALDMRTVLQMQQEFFSSFAVVMASERSWLTRLLHWQRRRRQAEMFDQVNEVFVPAIVARRHRQSSHGNYDGSGFQPYLDLLLELDVPDGDGDNGHAWRRLLTDEEIAFLVWEFLGAGISGAVTCLEWTLAHLAAEPGIQDKLRRELIAGDQRRMTGSTATATSELLRLPYLHAVVLESLRLHPPLPFASREVQVEGIMLGEVAVPPGGAPVSFVLGDIGRDGKVWTKPDKFRPERFLEGGEGEGVSLVPGPKEIKMMPFGTGRRHCSGVAMGMAHVKCFLAELVRGLEWVPPADDGGGIDFTEIDGFIKWMKTPLRVRIAPRSMMK</sequence>
<dbReference type="Proteomes" id="UP001497457">
    <property type="component" value="Chromosome 29rd"/>
</dbReference>
<name>A0ABC9CGM5_9POAL</name>
<dbReference type="InterPro" id="IPR051103">
    <property type="entry name" value="Plant_metabolite_P450s"/>
</dbReference>
<evidence type="ECO:0008006" key="9">
    <source>
        <dbReference type="Google" id="ProtNLM"/>
    </source>
</evidence>
<accession>A0ABC9CGM5</accession>
<dbReference type="GO" id="GO:0016020">
    <property type="term" value="C:membrane"/>
    <property type="evidence" value="ECO:0007669"/>
    <property type="project" value="UniProtKB-SubCell"/>
</dbReference>
<evidence type="ECO:0000256" key="5">
    <source>
        <dbReference type="ARBA" id="ARBA00023136"/>
    </source>
</evidence>
<dbReference type="InterPro" id="IPR036396">
    <property type="entry name" value="Cyt_P450_sf"/>
</dbReference>
<dbReference type="PRINTS" id="PR00385">
    <property type="entry name" value="P450"/>
</dbReference>
<dbReference type="SUPFAM" id="SSF48264">
    <property type="entry name" value="Cytochrome P450"/>
    <property type="match status" value="1"/>
</dbReference>
<evidence type="ECO:0000313" key="7">
    <source>
        <dbReference type="EMBL" id="CAL5018493.1"/>
    </source>
</evidence>
<dbReference type="InterPro" id="IPR001128">
    <property type="entry name" value="Cyt_P450"/>
</dbReference>
<evidence type="ECO:0000256" key="2">
    <source>
        <dbReference type="ARBA" id="ARBA00022692"/>
    </source>
</evidence>
<dbReference type="Gene3D" id="1.10.630.10">
    <property type="entry name" value="Cytochrome P450"/>
    <property type="match status" value="1"/>
</dbReference>
<dbReference type="PANTHER" id="PTHR24298">
    <property type="entry name" value="FLAVONOID 3'-MONOOXYGENASE-RELATED"/>
    <property type="match status" value="1"/>
</dbReference>
<evidence type="ECO:0000313" key="8">
    <source>
        <dbReference type="Proteomes" id="UP001497457"/>
    </source>
</evidence>
<keyword evidence="3 6" id="KW-0479">Metal-binding</keyword>
<gene>
    <name evidence="7" type="ORF">URODEC1_LOCUS74251</name>
</gene>
<reference evidence="7 8" key="2">
    <citation type="submission" date="2024-10" db="EMBL/GenBank/DDBJ databases">
        <authorList>
            <person name="Ryan C."/>
        </authorList>
    </citation>
    <scope>NUCLEOTIDE SEQUENCE [LARGE SCALE GENOMIC DNA]</scope>
</reference>
<organism evidence="7 8">
    <name type="scientific">Urochloa decumbens</name>
    <dbReference type="NCBI Taxonomy" id="240449"/>
    <lineage>
        <taxon>Eukaryota</taxon>
        <taxon>Viridiplantae</taxon>
        <taxon>Streptophyta</taxon>
        <taxon>Embryophyta</taxon>
        <taxon>Tracheophyta</taxon>
        <taxon>Spermatophyta</taxon>
        <taxon>Magnoliopsida</taxon>
        <taxon>Liliopsida</taxon>
        <taxon>Poales</taxon>
        <taxon>Poaceae</taxon>
        <taxon>PACMAD clade</taxon>
        <taxon>Panicoideae</taxon>
        <taxon>Panicodae</taxon>
        <taxon>Paniceae</taxon>
        <taxon>Melinidinae</taxon>
        <taxon>Urochloa</taxon>
    </lineage>
</organism>
<dbReference type="GO" id="GO:0046872">
    <property type="term" value="F:metal ion binding"/>
    <property type="evidence" value="ECO:0007669"/>
    <property type="project" value="UniProtKB-KW"/>
</dbReference>
<keyword evidence="2" id="KW-0812">Transmembrane</keyword>
<dbReference type="Pfam" id="PF00067">
    <property type="entry name" value="p450"/>
    <property type="match status" value="1"/>
</dbReference>
<dbReference type="AlphaFoldDB" id="A0ABC9CGM5"/>
<keyword evidence="8" id="KW-1185">Reference proteome</keyword>
<feature type="binding site" description="axial binding residue" evidence="6">
    <location>
        <position position="419"/>
    </location>
    <ligand>
        <name>heme</name>
        <dbReference type="ChEBI" id="CHEBI:30413"/>
    </ligand>
    <ligandPart>
        <name>Fe</name>
        <dbReference type="ChEBI" id="CHEBI:18248"/>
    </ligandPart>
</feature>
<keyword evidence="5" id="KW-0472">Membrane</keyword>
<dbReference type="EMBL" id="OZ075139">
    <property type="protein sequence ID" value="CAL5018493.1"/>
    <property type="molecule type" value="Genomic_DNA"/>
</dbReference>
<dbReference type="InterPro" id="IPR002401">
    <property type="entry name" value="Cyt_P450_E_grp-I"/>
</dbReference>
<keyword evidence="4" id="KW-1133">Transmembrane helix</keyword>
<keyword evidence="6" id="KW-0408">Iron</keyword>
<dbReference type="PRINTS" id="PR00463">
    <property type="entry name" value="EP450I"/>
</dbReference>
<evidence type="ECO:0000256" key="1">
    <source>
        <dbReference type="ARBA" id="ARBA00004167"/>
    </source>
</evidence>
<evidence type="ECO:0000256" key="4">
    <source>
        <dbReference type="ARBA" id="ARBA00022989"/>
    </source>
</evidence>